<sequence>MTSEDSKTSEQPASTVTSPGQITFRAVAWLVQPTSGEGWVDATDPERYRSLGYAIMPLVREDQALNAIKTAVEAEHEVGVQRHARDLIALASVVHRLKTILNEGYDYDREKIRADLVGWGYIEPDGEDGERAVETPEGHRLAAVMELEWLKASVERKTDRHFLRAIAAMKSAAKTD</sequence>
<dbReference type="Proteomes" id="UP000597459">
    <property type="component" value="Unassembled WGS sequence"/>
</dbReference>
<dbReference type="EMBL" id="WOTH01000009">
    <property type="protein sequence ID" value="NHO53547.1"/>
    <property type="molecule type" value="Genomic_DNA"/>
</dbReference>
<reference evidence="1" key="1">
    <citation type="submission" date="2019-11" db="EMBL/GenBank/DDBJ databases">
        <title>Description of new Acetobacter species.</title>
        <authorList>
            <person name="Cleenwerck I."/>
            <person name="Sombolestani A.S."/>
        </authorList>
    </citation>
    <scope>NUCLEOTIDE SEQUENCE</scope>
    <source>
        <strain evidence="1">LMG 1626</strain>
    </source>
</reference>
<proteinExistence type="predicted"/>
<name>A0A967B4E2_9PROT</name>
<comment type="caution">
    <text evidence="1">The sequence shown here is derived from an EMBL/GenBank/DDBJ whole genome shotgun (WGS) entry which is preliminary data.</text>
</comment>
<gene>
    <name evidence="1" type="ORF">GOB87_06140</name>
</gene>
<organism evidence="1 2">
    <name type="scientific">Acetobacter estunensis</name>
    <dbReference type="NCBI Taxonomy" id="104097"/>
    <lineage>
        <taxon>Bacteria</taxon>
        <taxon>Pseudomonadati</taxon>
        <taxon>Pseudomonadota</taxon>
        <taxon>Alphaproteobacteria</taxon>
        <taxon>Acetobacterales</taxon>
        <taxon>Acetobacteraceae</taxon>
        <taxon>Acetobacter</taxon>
    </lineage>
</organism>
<dbReference type="AlphaFoldDB" id="A0A967B4E2"/>
<dbReference type="RefSeq" id="WP_166313885.1">
    <property type="nucleotide sequence ID" value="NZ_WOTH01000009.1"/>
</dbReference>
<accession>A0A967B4E2</accession>
<keyword evidence="2" id="KW-1185">Reference proteome</keyword>
<evidence type="ECO:0000313" key="2">
    <source>
        <dbReference type="Proteomes" id="UP000597459"/>
    </source>
</evidence>
<protein>
    <submittedName>
        <fullName evidence="1">Uncharacterized protein</fullName>
    </submittedName>
</protein>
<evidence type="ECO:0000313" key="1">
    <source>
        <dbReference type="EMBL" id="NHO53547.1"/>
    </source>
</evidence>